<feature type="region of interest" description="Disordered" evidence="2">
    <location>
        <begin position="334"/>
        <end position="378"/>
    </location>
</feature>
<feature type="region of interest" description="Disordered" evidence="2">
    <location>
        <begin position="425"/>
        <end position="445"/>
    </location>
</feature>
<feature type="coiled-coil region" evidence="1">
    <location>
        <begin position="103"/>
        <end position="130"/>
    </location>
</feature>
<dbReference type="EMBL" id="JADOER010000002">
    <property type="protein sequence ID" value="MBT9310664.1"/>
    <property type="molecule type" value="Genomic_DNA"/>
</dbReference>
<feature type="coiled-coil region" evidence="1">
    <location>
        <begin position="162"/>
        <end position="217"/>
    </location>
</feature>
<accession>A0ABS5XZJ7</accession>
<name>A0ABS5XZJ7_9CYAN</name>
<feature type="region of interest" description="Disordered" evidence="2">
    <location>
        <begin position="1"/>
        <end position="90"/>
    </location>
</feature>
<protein>
    <submittedName>
        <fullName evidence="3">Uncharacterized protein</fullName>
    </submittedName>
</protein>
<feature type="compositionally biased region" description="Polar residues" evidence="2">
    <location>
        <begin position="63"/>
        <end position="85"/>
    </location>
</feature>
<evidence type="ECO:0000256" key="2">
    <source>
        <dbReference type="SAM" id="MobiDB-lite"/>
    </source>
</evidence>
<gene>
    <name evidence="3" type="ORF">IXB28_00465</name>
</gene>
<keyword evidence="4" id="KW-1185">Reference proteome</keyword>
<comment type="caution">
    <text evidence="3">The sequence shown here is derived from an EMBL/GenBank/DDBJ whole genome shotgun (WGS) entry which is preliminary data.</text>
</comment>
<feature type="compositionally biased region" description="Basic and acidic residues" evidence="2">
    <location>
        <begin position="1"/>
        <end position="15"/>
    </location>
</feature>
<evidence type="ECO:0000256" key="1">
    <source>
        <dbReference type="SAM" id="Coils"/>
    </source>
</evidence>
<reference evidence="3 4" key="1">
    <citation type="journal article" date="2021" name="Mar. Drugs">
        <title>Genome Reduction and Secondary Metabolism of the Marine Sponge-Associated Cyanobacterium Leptothoe.</title>
        <authorList>
            <person name="Konstantinou D."/>
            <person name="Popin R.V."/>
            <person name="Fewer D.P."/>
            <person name="Sivonen K."/>
            <person name="Gkelis S."/>
        </authorList>
    </citation>
    <scope>NUCLEOTIDE SEQUENCE [LARGE SCALE GENOMIC DNA]</scope>
    <source>
        <strain evidence="3 4">TAU-MAC 1615</strain>
    </source>
</reference>
<organism evidence="3 4">
    <name type="scientific">Leptothoe kymatousa TAU-MAC 1615</name>
    <dbReference type="NCBI Taxonomy" id="2364775"/>
    <lineage>
        <taxon>Bacteria</taxon>
        <taxon>Bacillati</taxon>
        <taxon>Cyanobacteriota</taxon>
        <taxon>Cyanophyceae</taxon>
        <taxon>Nodosilineales</taxon>
        <taxon>Cymatolegaceae</taxon>
        <taxon>Leptothoe</taxon>
        <taxon>Leptothoe kymatousa</taxon>
    </lineage>
</organism>
<proteinExistence type="predicted"/>
<feature type="compositionally biased region" description="Polar residues" evidence="2">
    <location>
        <begin position="16"/>
        <end position="25"/>
    </location>
</feature>
<sequence length="445" mass="48779">MFDSDKPDNSPDKQGNKTSDISSPGAQLPVEQSDKNSWHTVNFPGTIAIDQIPGPTPYLRTNAMDSSSNHHSNINTPQPASTEPSSQRETELLSLVRDLNECNDVLLAKVSQLEESLERSQAALQAEIDRSGVPASGDREIVQLVTEIEQSKQALQHQHILNETLQAELSTLRERTNHLETEHSTLVRQTTEQSQELLQANANCRDLRARLQRQQRYTLQFKAALEKCLTMSPEVANQAPGNFSKAGVMAMPKTDEIRPWESPVGYKAADPQLESMIRGIQSGHLTPPSQPTSTEAEDQLWHDLARVMDPEDAPSNLEPQDAFQTQNNFEPEADATEFTEPSPWVKSPATLTTDDDRFVEDEGIQEPPVTAPSPVSPDTAEILARVQASKIVTSGDMYIPAVSAQGGSPSPLVSPLKPQKRIGSLSAIDLPSFPKLKQQPPAAKA</sequence>
<dbReference type="Proteomes" id="UP001196661">
    <property type="component" value="Unassembled WGS sequence"/>
</dbReference>
<evidence type="ECO:0000313" key="3">
    <source>
        <dbReference type="EMBL" id="MBT9310664.1"/>
    </source>
</evidence>
<keyword evidence="1" id="KW-0175">Coiled coil</keyword>
<dbReference type="RefSeq" id="WP_215616582.1">
    <property type="nucleotide sequence ID" value="NZ_JADOER010000002.1"/>
</dbReference>
<evidence type="ECO:0000313" key="4">
    <source>
        <dbReference type="Proteomes" id="UP001196661"/>
    </source>
</evidence>